<dbReference type="EMBL" id="QORE01001813">
    <property type="protein sequence ID" value="RCI70812.1"/>
    <property type="molecule type" value="Genomic_DNA"/>
</dbReference>
<dbReference type="AlphaFoldDB" id="A0A2R4BCL4"/>
<dbReference type="GO" id="GO:0016787">
    <property type="term" value="F:hydrolase activity"/>
    <property type="evidence" value="ECO:0007669"/>
    <property type="project" value="UniProtKB-KW"/>
</dbReference>
<evidence type="ECO:0000313" key="2">
    <source>
        <dbReference type="EMBL" id="WOS76202.1"/>
    </source>
</evidence>
<sequence length="97" mass="11317">MENLIISDAIERKLQEKHGGVSRREIEQCFENCEGEHLIDLREDHKTDPVTKWFVAETNAGRALKICFVFENGKVFLKTAYEPSAEETRIYRKFAIK</sequence>
<keyword evidence="1" id="KW-0378">Hydrolase</keyword>
<evidence type="ECO:0000313" key="1">
    <source>
        <dbReference type="EMBL" id="RCI70812.1"/>
    </source>
</evidence>
<accession>A0A2R4BCL4</accession>
<dbReference type="RefSeq" id="WP_019396631.1">
    <property type="nucleotide sequence ID" value="NZ_AP014622.1"/>
</dbReference>
<name>A0A2R4BCL4_PSEAI</name>
<gene>
    <name evidence="1" type="ORF">DT376_32520</name>
    <name evidence="2" type="ORF">L4V69_27380</name>
</gene>
<reference evidence="1 3" key="1">
    <citation type="submission" date="2018-07" db="EMBL/GenBank/DDBJ databases">
        <title>Mechanisms of high-level aminoglycoside resistance among Gram-negative pathogens in Brazil.</title>
        <authorList>
            <person name="Ballaben A.S."/>
            <person name="Darini A.L.C."/>
            <person name="Doi Y."/>
        </authorList>
    </citation>
    <scope>NUCLEOTIDE SEQUENCE [LARGE SCALE GENOMIC DNA]</scope>
    <source>
        <strain evidence="1 3">B2-305</strain>
    </source>
</reference>
<reference evidence="2" key="3">
    <citation type="submission" date="2023-10" db="EMBL/GenBank/DDBJ databases">
        <title>Pathogen: clinical or host-associated sample.</title>
        <authorList>
            <person name="Hergert J."/>
            <person name="Casey R."/>
            <person name="Wagner J."/>
            <person name="Young E.L."/>
            <person name="Oakeson K.F."/>
        </authorList>
    </citation>
    <scope>NUCLEOTIDE SEQUENCE</scope>
    <source>
        <strain evidence="2">2021CK-01020</strain>
    </source>
</reference>
<evidence type="ECO:0000313" key="3">
    <source>
        <dbReference type="Proteomes" id="UP000253594"/>
    </source>
</evidence>
<reference evidence="2" key="2">
    <citation type="submission" date="2023-06" db="EMBL/GenBank/DDBJ databases">
        <authorList>
            <consortium name="Clinical and Environmental Microbiology Branch: Whole genome sequencing antimicrobial resistance pathogens in the healthcare setting"/>
        </authorList>
    </citation>
    <scope>NUCLEOTIDE SEQUENCE</scope>
    <source>
        <strain evidence="2">2021CK-01020</strain>
    </source>
</reference>
<proteinExistence type="predicted"/>
<protein>
    <submittedName>
        <fullName evidence="1">ADP-ribosyl-(Dinitrogen reductase) hydrolase</fullName>
    </submittedName>
</protein>
<dbReference type="Proteomes" id="UP001297540">
    <property type="component" value="Chromosome"/>
</dbReference>
<organism evidence="1 3">
    <name type="scientific">Pseudomonas aeruginosa</name>
    <dbReference type="NCBI Taxonomy" id="287"/>
    <lineage>
        <taxon>Bacteria</taxon>
        <taxon>Pseudomonadati</taxon>
        <taxon>Pseudomonadota</taxon>
        <taxon>Gammaproteobacteria</taxon>
        <taxon>Pseudomonadales</taxon>
        <taxon>Pseudomonadaceae</taxon>
        <taxon>Pseudomonas</taxon>
    </lineage>
</organism>
<dbReference type="EMBL" id="CP136986">
    <property type="protein sequence ID" value="WOS76202.1"/>
    <property type="molecule type" value="Genomic_DNA"/>
</dbReference>
<dbReference type="Proteomes" id="UP000253594">
    <property type="component" value="Unassembled WGS sequence"/>
</dbReference>